<feature type="compositionally biased region" description="Low complexity" evidence="1">
    <location>
        <begin position="779"/>
        <end position="798"/>
    </location>
</feature>
<dbReference type="InterPro" id="IPR036218">
    <property type="entry name" value="HIVI-bd_sf"/>
</dbReference>
<dbReference type="PANTHER" id="PTHR12550:SF70">
    <property type="entry name" value="JIL-1 ANCHORING AND STABILIZING PROTEIN, ISOFORM A"/>
    <property type="match status" value="1"/>
</dbReference>
<evidence type="ECO:0000313" key="3">
    <source>
        <dbReference type="EMBL" id="VDM33279.1"/>
    </source>
</evidence>
<feature type="region of interest" description="Disordered" evidence="1">
    <location>
        <begin position="357"/>
        <end position="387"/>
    </location>
</feature>
<evidence type="ECO:0000259" key="2">
    <source>
        <dbReference type="PROSITE" id="PS50812"/>
    </source>
</evidence>
<feature type="region of interest" description="Disordered" evidence="1">
    <location>
        <begin position="775"/>
        <end position="843"/>
    </location>
</feature>
<feature type="compositionally biased region" description="Basic and acidic residues" evidence="1">
    <location>
        <begin position="801"/>
        <end position="818"/>
    </location>
</feature>
<name>A0A0R3X5D3_HYDTA</name>
<feature type="region of interest" description="Disordered" evidence="1">
    <location>
        <begin position="110"/>
        <end position="161"/>
    </location>
</feature>
<dbReference type="PANTHER" id="PTHR12550">
    <property type="entry name" value="HEPATOMA-DERIVED GROWTH FACTOR-RELATED"/>
    <property type="match status" value="1"/>
</dbReference>
<dbReference type="PROSITE" id="PS50812">
    <property type="entry name" value="PWWP"/>
    <property type="match status" value="1"/>
</dbReference>
<reference evidence="3 4" key="2">
    <citation type="submission" date="2018-11" db="EMBL/GenBank/DDBJ databases">
        <authorList>
            <consortium name="Pathogen Informatics"/>
        </authorList>
    </citation>
    <scope>NUCLEOTIDE SEQUENCE [LARGE SCALE GENOMIC DNA]</scope>
</reference>
<dbReference type="InterPro" id="IPR000313">
    <property type="entry name" value="PWWP_dom"/>
</dbReference>
<feature type="compositionally biased region" description="Basic and acidic residues" evidence="1">
    <location>
        <begin position="911"/>
        <end position="922"/>
    </location>
</feature>
<evidence type="ECO:0000313" key="5">
    <source>
        <dbReference type="WBParaSite" id="TTAC_0000867101-mRNA-1"/>
    </source>
</evidence>
<dbReference type="Gene3D" id="2.30.30.140">
    <property type="match status" value="1"/>
</dbReference>
<dbReference type="WBParaSite" id="TTAC_0000867101-mRNA-1">
    <property type="protein sequence ID" value="TTAC_0000867101-mRNA-1"/>
    <property type="gene ID" value="TTAC_0000867101"/>
</dbReference>
<organism evidence="5">
    <name type="scientific">Hydatigena taeniaeformis</name>
    <name type="common">Feline tapeworm</name>
    <name type="synonym">Taenia taeniaeformis</name>
    <dbReference type="NCBI Taxonomy" id="6205"/>
    <lineage>
        <taxon>Eukaryota</taxon>
        <taxon>Metazoa</taxon>
        <taxon>Spiralia</taxon>
        <taxon>Lophotrochozoa</taxon>
        <taxon>Platyhelminthes</taxon>
        <taxon>Cestoda</taxon>
        <taxon>Eucestoda</taxon>
        <taxon>Cyclophyllidea</taxon>
        <taxon>Taeniidae</taxon>
        <taxon>Hydatigera</taxon>
    </lineage>
</organism>
<feature type="domain" description="PWWP" evidence="2">
    <location>
        <begin position="4"/>
        <end position="60"/>
    </location>
</feature>
<reference evidence="5" key="1">
    <citation type="submission" date="2017-02" db="UniProtKB">
        <authorList>
            <consortium name="WormBaseParasite"/>
        </authorList>
    </citation>
    <scope>IDENTIFICATION</scope>
</reference>
<feature type="compositionally biased region" description="Acidic residues" evidence="1">
    <location>
        <begin position="373"/>
        <end position="387"/>
    </location>
</feature>
<dbReference type="SMART" id="SM00293">
    <property type="entry name" value="PWWP"/>
    <property type="match status" value="1"/>
</dbReference>
<dbReference type="CDD" id="cd05834">
    <property type="entry name" value="PWWP_HRP"/>
    <property type="match status" value="1"/>
</dbReference>
<proteinExistence type="predicted"/>
<feature type="compositionally biased region" description="Pro residues" evidence="1">
    <location>
        <begin position="828"/>
        <end position="840"/>
    </location>
</feature>
<dbReference type="STRING" id="6205.A0A0R3X5D3"/>
<feature type="region of interest" description="Disordered" evidence="1">
    <location>
        <begin position="702"/>
        <end position="742"/>
    </location>
</feature>
<evidence type="ECO:0000313" key="4">
    <source>
        <dbReference type="Proteomes" id="UP000274429"/>
    </source>
</evidence>
<feature type="compositionally biased region" description="Pro residues" evidence="1">
    <location>
        <begin position="864"/>
        <end position="882"/>
    </location>
</feature>
<dbReference type="AlphaFoldDB" id="A0A0R3X5D3"/>
<gene>
    <name evidence="3" type="ORF">TTAC_LOCUS8656</name>
</gene>
<dbReference type="Pfam" id="PF00855">
    <property type="entry name" value="PWWP"/>
    <property type="match status" value="1"/>
</dbReference>
<feature type="compositionally biased region" description="Basic residues" evidence="1">
    <location>
        <begin position="128"/>
        <end position="147"/>
    </location>
</feature>
<keyword evidence="4" id="KW-1185">Reference proteome</keyword>
<protein>
    <submittedName>
        <fullName evidence="5">PWWP domain-containing protein</fullName>
    </submittedName>
</protein>
<dbReference type="InterPro" id="IPR035441">
    <property type="entry name" value="TFIIS/LEDGF_dom_sf"/>
</dbReference>
<dbReference type="OrthoDB" id="62853at2759"/>
<feature type="region of interest" description="Disordered" evidence="1">
    <location>
        <begin position="307"/>
        <end position="344"/>
    </location>
</feature>
<dbReference type="Gene3D" id="1.20.930.10">
    <property type="entry name" value="Conserved domain common to transcription factors TFIIS, elongin A, CRSP70"/>
    <property type="match status" value="1"/>
</dbReference>
<dbReference type="Proteomes" id="UP000274429">
    <property type="component" value="Unassembled WGS sequence"/>
</dbReference>
<feature type="compositionally biased region" description="Polar residues" evidence="1">
    <location>
        <begin position="724"/>
        <end position="738"/>
    </location>
</feature>
<sequence length="931" mass="104112">MFHPGDRVFAKMKGFPFWPARVDPLPPHVELPKGKVPVFFYGTHQVSFLSPKNLVSFEDHKDAYGKRKVLIKAMIEIESDPEVLLLGKDPAAEAFWESLYPRECGEMEREIDNTRGRLSRSNSPVTKKASKRKASRPPRAHLTKRRKSSDQDDDLNSMSPISDSVDAVLLRTMEPMSEQEETCLEKEEEYLRASEVDKWTSRKRHHSEVESNDLVESLKRVKEAELDFHFDAEKSVSQAVKDRTMVADFRTIDSTPSKEVVEESHAEILPNDGSKILVENIINDRVEESYNGHVSLKAGVETTDELVSSSSSEVSSVKKDVPSEAGEIVRNPVTPEHRQSQRIIRGGKLNRFVVDLDAEPEEEESRCSRSDDEGSDDDDLNDDDPNDYDYCYGYIRKQKKTDKRSAHNIEKAKGREIRNLCRGKNNEFVDKSEAVGEFRMRTSSSSEREFLSKGSRGGECEEFHDPKLNDSDILQNHIAGSDEKHAIANHGSMDDDAIDLLNHSIERRSQISVEAEIFSKKWKSADENEGVQRSKSLDLWRKSDAEGGCISEVPVGRDEARMKASNDEEAGERVRESSDDLFIEEHCTVWQVFSCYLVAINVETLQILHDLTVQLKSNLVRGHEKFGAAVGVLERICATKVSLLQLTKVWELTDCVKKCRKYRLSAEVRDAASRALSYFQKIQAAASKEEVLKAKGIVAERLRREKSEKPPLPPRPLTTAAPSASNTESPPANLSPEQAQEKKKFSLEALRAELDAKADLLLARLAATEARLMAERNKTTSPPVAPSSSSTTASSVSASRRRTEETAKDVLSRVDEVASRLGVDSGAVPPPPPPPPPPPRFVRSQQVDLDTRISQLMMGVITPPSRPPPHPQIQSPPSPPLLTAPAKLLALREQIQRKRRSAATAAANTTEPRREKVEKTADDDIYDLLGV</sequence>
<feature type="region of interest" description="Disordered" evidence="1">
    <location>
        <begin position="864"/>
        <end position="883"/>
    </location>
</feature>
<feature type="region of interest" description="Disordered" evidence="1">
    <location>
        <begin position="896"/>
        <end position="931"/>
    </location>
</feature>
<dbReference type="EMBL" id="UYWX01020557">
    <property type="protein sequence ID" value="VDM33279.1"/>
    <property type="molecule type" value="Genomic_DNA"/>
</dbReference>
<dbReference type="SUPFAM" id="SSF140576">
    <property type="entry name" value="HIV integrase-binding domain"/>
    <property type="match status" value="1"/>
</dbReference>
<evidence type="ECO:0000256" key="1">
    <source>
        <dbReference type="SAM" id="MobiDB-lite"/>
    </source>
</evidence>
<accession>A0A0R3X5D3</accession>
<dbReference type="SUPFAM" id="SSF63748">
    <property type="entry name" value="Tudor/PWWP/MBT"/>
    <property type="match status" value="1"/>
</dbReference>